<gene>
    <name evidence="1" type="ORF">BJF95_07830</name>
</gene>
<comment type="caution">
    <text evidence="1">The sequence shown here is derived from an EMBL/GenBank/DDBJ whole genome shotgun (WGS) entry which is preliminary data.</text>
</comment>
<protein>
    <recommendedName>
        <fullName evidence="3">Rad50/SbcC-type AAA domain-containing protein</fullName>
    </recommendedName>
</protein>
<dbReference type="AlphaFoldDB" id="A0A1Q8ZRB8"/>
<reference evidence="1 2" key="1">
    <citation type="submission" date="2016-09" db="EMBL/GenBank/DDBJ databases">
        <title>Rhizobium oryziradicis sp. nov., isolated from the root of rice.</title>
        <authorList>
            <person name="Zhao J."/>
            <person name="Zhang X."/>
        </authorList>
    </citation>
    <scope>NUCLEOTIDE SEQUENCE [LARGE SCALE GENOMIC DNA]</scope>
    <source>
        <strain evidence="1 2">N19</strain>
    </source>
</reference>
<accession>A0A1Q8ZRB8</accession>
<evidence type="ECO:0000313" key="1">
    <source>
        <dbReference type="EMBL" id="OLP44431.1"/>
    </source>
</evidence>
<dbReference type="STRING" id="1867956.BJF95_07830"/>
<dbReference type="SUPFAM" id="SSF52540">
    <property type="entry name" value="P-loop containing nucleoside triphosphate hydrolases"/>
    <property type="match status" value="1"/>
</dbReference>
<sequence length="674" mass="76455">MTLRFQRLLLRAVTTDGVYGADVPFSPGLTVLWADNTKGKSTCMQGMLYALGLERMLSPRREIPLPHAMTSYLETDEKKRFDVLESSISLEIVNGDDQVITVNRAVKATTDPRLITVDFGAALSGDGTGLRQKNFFVHDPGAAQREDGFHHFLEGFLGWRLPQVRRYDAPETKLYLETVFPLFWVEQKFGWTAIPAAIPTYMRIREVHKRAVEFIMDLDVYKLEVQRERLAERFATNSKEWSMVLQELERFVARGGGRVSGLSESPVADPATLSNAHVQLAGAPDWVPLSSVIKELRGNIAELVSREVPAVEEQSDEVTNVLNELFQRVDQLNVERIRLHGIQQLKSADRKSLERRIEALSQDLAKNLDVQRLQRYSGVTAALTPDRCPTCEQALVDTLLSQDALSTVMPIADNIEYIRSQKKMFEDILRREESEESERRDQLSSISRSLLDHYAQIRLLRSELVAPGTNPSAAIIEERIRAEARLRDLEALQAIFDDAMIRLVKLQEIYKELLSERSKMPTEKLSISDHDKLNRLTSLVQDRAREFGFSTFSPEELSISQDSYRPEKEGFEIGFETSASDSIRLKWAYQLGLLELAGDKSTNHPGMLIFDEPRQQSSSKPSFQNLLKLASMAKKRNQQVIFSTSEDLETLKSITSSIDCAEVIFPGYILQRLE</sequence>
<dbReference type="InterPro" id="IPR027417">
    <property type="entry name" value="P-loop_NTPase"/>
</dbReference>
<evidence type="ECO:0008006" key="3">
    <source>
        <dbReference type="Google" id="ProtNLM"/>
    </source>
</evidence>
<dbReference type="Proteomes" id="UP000186894">
    <property type="component" value="Unassembled WGS sequence"/>
</dbReference>
<keyword evidence="2" id="KW-1185">Reference proteome</keyword>
<dbReference type="OrthoDB" id="9764467at2"/>
<organism evidence="1 2">
    <name type="scientific">Rhizobium oryziradicis</name>
    <dbReference type="NCBI Taxonomy" id="1867956"/>
    <lineage>
        <taxon>Bacteria</taxon>
        <taxon>Pseudomonadati</taxon>
        <taxon>Pseudomonadota</taxon>
        <taxon>Alphaproteobacteria</taxon>
        <taxon>Hyphomicrobiales</taxon>
        <taxon>Rhizobiaceae</taxon>
        <taxon>Rhizobium/Agrobacterium group</taxon>
        <taxon>Rhizobium</taxon>
    </lineage>
</organism>
<dbReference type="Gene3D" id="3.40.50.300">
    <property type="entry name" value="P-loop containing nucleotide triphosphate hydrolases"/>
    <property type="match status" value="1"/>
</dbReference>
<name>A0A1Q8ZRB8_9HYPH</name>
<evidence type="ECO:0000313" key="2">
    <source>
        <dbReference type="Proteomes" id="UP000186894"/>
    </source>
</evidence>
<dbReference type="RefSeq" id="WP_075639942.1">
    <property type="nucleotide sequence ID" value="NZ_MKIM01000027.1"/>
</dbReference>
<proteinExistence type="predicted"/>
<dbReference type="EMBL" id="MKIM01000027">
    <property type="protein sequence ID" value="OLP44431.1"/>
    <property type="molecule type" value="Genomic_DNA"/>
</dbReference>